<feature type="domain" description="B30.2/SPRY" evidence="10">
    <location>
        <begin position="356"/>
        <end position="552"/>
    </location>
</feature>
<dbReference type="SUPFAM" id="SSF57850">
    <property type="entry name" value="RING/U-box"/>
    <property type="match status" value="1"/>
</dbReference>
<dbReference type="Gene3D" id="3.30.40.10">
    <property type="entry name" value="Zinc/RING finger domain, C3HC4 (zinc finger)"/>
    <property type="match status" value="1"/>
</dbReference>
<keyword evidence="2" id="KW-0479">Metal-binding</keyword>
<dbReference type="Gene3D" id="2.60.120.920">
    <property type="match status" value="1"/>
</dbReference>
<dbReference type="InterPro" id="IPR058030">
    <property type="entry name" value="TRIM8/14/16/25/29/45/65_CC"/>
</dbReference>
<dbReference type="STRING" id="42514.ENSPNAP00000035244"/>
<dbReference type="InterPro" id="IPR006574">
    <property type="entry name" value="PRY"/>
</dbReference>
<evidence type="ECO:0000256" key="4">
    <source>
        <dbReference type="ARBA" id="ARBA00022833"/>
    </source>
</evidence>
<dbReference type="SMART" id="SM00589">
    <property type="entry name" value="PRY"/>
    <property type="match status" value="1"/>
</dbReference>
<dbReference type="PROSITE" id="PS50119">
    <property type="entry name" value="ZF_BBOX"/>
    <property type="match status" value="1"/>
</dbReference>
<dbReference type="InterPro" id="IPR013320">
    <property type="entry name" value="ConA-like_dom_sf"/>
</dbReference>
<evidence type="ECO:0008006" key="13">
    <source>
        <dbReference type="Google" id="ProtNLM"/>
    </source>
</evidence>
<evidence type="ECO:0000256" key="7">
    <source>
        <dbReference type="SAM" id="Coils"/>
    </source>
</evidence>
<dbReference type="InterPro" id="IPR043136">
    <property type="entry name" value="B30.2/SPRY_sf"/>
</dbReference>
<feature type="domain" description="B box-type" evidence="9">
    <location>
        <begin position="144"/>
        <end position="184"/>
    </location>
</feature>
<dbReference type="InterPro" id="IPR001841">
    <property type="entry name" value="Znf_RING"/>
</dbReference>
<keyword evidence="7" id="KW-0175">Coiled coil</keyword>
<evidence type="ECO:0000256" key="1">
    <source>
        <dbReference type="ARBA" id="ARBA00022588"/>
    </source>
</evidence>
<dbReference type="Pfam" id="PF25600">
    <property type="entry name" value="TRIM_CC"/>
    <property type="match status" value="1"/>
</dbReference>
<dbReference type="PRINTS" id="PR01407">
    <property type="entry name" value="BUTYPHLNCDUF"/>
</dbReference>
<proteinExistence type="predicted"/>
<dbReference type="GeneID" id="108435562"/>
<name>A0A3B4EIV7_PYGNA</name>
<dbReference type="GO" id="GO:0005737">
    <property type="term" value="C:cytoplasm"/>
    <property type="evidence" value="ECO:0007669"/>
    <property type="project" value="UniProtKB-ARBA"/>
</dbReference>
<dbReference type="CDD" id="cd19769">
    <property type="entry name" value="Bbox2_TRIM16-like"/>
    <property type="match status" value="1"/>
</dbReference>
<dbReference type="Pfam" id="PF00643">
    <property type="entry name" value="zf-B_box"/>
    <property type="match status" value="1"/>
</dbReference>
<dbReference type="Gene3D" id="4.10.830.40">
    <property type="match status" value="1"/>
</dbReference>
<keyword evidence="4" id="KW-0862">Zinc</keyword>
<dbReference type="InterPro" id="IPR051051">
    <property type="entry name" value="E3_ubiq-ligase_TRIM/RNF"/>
</dbReference>
<dbReference type="SMART" id="SM00336">
    <property type="entry name" value="BBOX"/>
    <property type="match status" value="1"/>
</dbReference>
<keyword evidence="12" id="KW-1185">Reference proteome</keyword>
<dbReference type="Gene3D" id="3.30.160.60">
    <property type="entry name" value="Classic Zinc Finger"/>
    <property type="match status" value="1"/>
</dbReference>
<organism evidence="11 12">
    <name type="scientific">Pygocentrus nattereri</name>
    <name type="common">Red-bellied piranha</name>
    <dbReference type="NCBI Taxonomy" id="42514"/>
    <lineage>
        <taxon>Eukaryota</taxon>
        <taxon>Metazoa</taxon>
        <taxon>Chordata</taxon>
        <taxon>Craniata</taxon>
        <taxon>Vertebrata</taxon>
        <taxon>Euteleostomi</taxon>
        <taxon>Actinopterygii</taxon>
        <taxon>Neopterygii</taxon>
        <taxon>Teleostei</taxon>
        <taxon>Ostariophysi</taxon>
        <taxon>Characiformes</taxon>
        <taxon>Characoidei</taxon>
        <taxon>Pygocentrus</taxon>
    </lineage>
</organism>
<reference evidence="11 12" key="1">
    <citation type="submission" date="2020-10" db="EMBL/GenBank/DDBJ databases">
        <title>Pygocentrus nattereri (red-bellied piranha) genome, fPygNat1, primary haplotype.</title>
        <authorList>
            <person name="Myers G."/>
            <person name="Meyer A."/>
            <person name="Karagic N."/>
            <person name="Pippel M."/>
            <person name="Winkler S."/>
            <person name="Tracey A."/>
            <person name="Wood J."/>
            <person name="Formenti G."/>
            <person name="Howe K."/>
            <person name="Fedrigo O."/>
            <person name="Jarvis E.D."/>
        </authorList>
    </citation>
    <scope>NUCLEOTIDE SEQUENCE [LARGE SCALE GENOMIC DNA]</scope>
</reference>
<keyword evidence="3 6" id="KW-0863">Zinc-finger</keyword>
<dbReference type="InterPro" id="IPR013083">
    <property type="entry name" value="Znf_RING/FYVE/PHD"/>
</dbReference>
<dbReference type="InterPro" id="IPR003877">
    <property type="entry name" value="SPRY_dom"/>
</dbReference>
<dbReference type="Pfam" id="PF13920">
    <property type="entry name" value="zf-C3HC4_3"/>
    <property type="match status" value="1"/>
</dbReference>
<evidence type="ECO:0000256" key="2">
    <source>
        <dbReference type="ARBA" id="ARBA00022723"/>
    </source>
</evidence>
<dbReference type="PANTHER" id="PTHR25465">
    <property type="entry name" value="B-BOX DOMAIN CONTAINING"/>
    <property type="match status" value="1"/>
</dbReference>
<dbReference type="AlphaFoldDB" id="A0A3B4EIV7"/>
<dbReference type="PROSITE" id="PS50089">
    <property type="entry name" value="ZF_RING_2"/>
    <property type="match status" value="1"/>
</dbReference>
<dbReference type="InterPro" id="IPR000315">
    <property type="entry name" value="Znf_B-box"/>
</dbReference>
<dbReference type="OMA" id="TERQCIC"/>
<accession>A0A3B4EIV7</accession>
<dbReference type="SUPFAM" id="SSF57845">
    <property type="entry name" value="B-box zinc-binding domain"/>
    <property type="match status" value="1"/>
</dbReference>
<dbReference type="CDD" id="cd16040">
    <property type="entry name" value="SPRY_PRY_SNTX"/>
    <property type="match status" value="1"/>
</dbReference>
<keyword evidence="1" id="KW-0399">Innate immunity</keyword>
<dbReference type="SMART" id="SM00184">
    <property type="entry name" value="RING"/>
    <property type="match status" value="1"/>
</dbReference>
<dbReference type="InterPro" id="IPR003879">
    <property type="entry name" value="Butyrophylin_SPRY"/>
</dbReference>
<dbReference type="Pfam" id="PF00622">
    <property type="entry name" value="SPRY"/>
    <property type="match status" value="1"/>
</dbReference>
<dbReference type="RefSeq" id="XP_017566976.1">
    <property type="nucleotide sequence ID" value="XM_017711487.2"/>
</dbReference>
<evidence type="ECO:0000256" key="5">
    <source>
        <dbReference type="ARBA" id="ARBA00022859"/>
    </source>
</evidence>
<feature type="domain" description="RING-type" evidence="8">
    <location>
        <begin position="12"/>
        <end position="54"/>
    </location>
</feature>
<dbReference type="GO" id="GO:0008270">
    <property type="term" value="F:zinc ion binding"/>
    <property type="evidence" value="ECO:0007669"/>
    <property type="project" value="UniProtKB-KW"/>
</dbReference>
<evidence type="ECO:0000259" key="9">
    <source>
        <dbReference type="PROSITE" id="PS50119"/>
    </source>
</evidence>
<dbReference type="PANTHER" id="PTHR25465:SF5">
    <property type="entry name" value="E3 UBIQUITIN_ISG15 LIGASE TRIM25-RELATED"/>
    <property type="match status" value="1"/>
</dbReference>
<dbReference type="InterPro" id="IPR001870">
    <property type="entry name" value="B30.2/SPRY"/>
</dbReference>
<evidence type="ECO:0000259" key="10">
    <source>
        <dbReference type="PROSITE" id="PS50188"/>
    </source>
</evidence>
<dbReference type="GO" id="GO:0045087">
    <property type="term" value="P:innate immune response"/>
    <property type="evidence" value="ECO:0007669"/>
    <property type="project" value="UniProtKB-KW"/>
</dbReference>
<feature type="coiled-coil region" evidence="7">
    <location>
        <begin position="253"/>
        <end position="287"/>
    </location>
</feature>
<evidence type="ECO:0000259" key="8">
    <source>
        <dbReference type="PROSITE" id="PS50089"/>
    </source>
</evidence>
<dbReference type="Pfam" id="PF13765">
    <property type="entry name" value="PRY"/>
    <property type="match status" value="1"/>
</dbReference>
<reference evidence="11" key="3">
    <citation type="submission" date="2025-09" db="UniProtKB">
        <authorList>
            <consortium name="Ensembl"/>
        </authorList>
    </citation>
    <scope>IDENTIFICATION</scope>
</reference>
<sequence length="587" mass="66389">MASSSALNLSNCSLCLHRLTDVVTIPCGHVYCKRCTEGFVSEYENTGKYRCTQCGQSFTQRPGQDEQVDEVVHILMKTGLQADHSIPSNAGPEDVACDFCTGPKHKAIKSCLVCLASYCDDHLKLHNDLNARTPHTLVDATGQLQGMTCPLHDKVLEVYCRTDKQCLCCLCMLDNHKGHDTISAAAGRAEKEEETKKSKQRITGRQKQLKELGAAKTTLRDMALATEEESERLFKELIQCIKSSHSEMKALIRAQERAELERVEDFLIRTEREIGELKRSDAELEQLSHTQNHIHFLQTAQSLYLLPGSADVPDLAVNPQFSFGEVVKSITELKVQIEDIWHREIKTISTGVKKDKIVVPSEPKTREDFLQYLVPLSLDCNTAHKNLRLSEENRAVSCDLEPQPYPDSPKRFDWWAQVLSREALSGRCYWEAQWTGLYGADIAVSYGDISRKGEGDDCGFGYNKQCWSLDCSISRYAFAHNNEETEISVPTSHRIGVYLDHRAGLLSFYSVSEDSMTLLHRVETRFTQPVYAGFGLYRGSTAKICQPGKEAQKQTDAQKTKRVTYVKNGEHKRRMCSIRYEARQKRK</sequence>
<dbReference type="Proteomes" id="UP001501920">
    <property type="component" value="Chromosome 9"/>
</dbReference>
<dbReference type="GeneTree" id="ENSGT01150000286950"/>
<evidence type="ECO:0000313" key="11">
    <source>
        <dbReference type="Ensembl" id="ENSPNAP00000035244.2"/>
    </source>
</evidence>
<evidence type="ECO:0000256" key="6">
    <source>
        <dbReference type="PROSITE-ProRule" id="PRU00024"/>
    </source>
</evidence>
<evidence type="ECO:0000256" key="3">
    <source>
        <dbReference type="ARBA" id="ARBA00022771"/>
    </source>
</evidence>
<reference evidence="11" key="2">
    <citation type="submission" date="2025-08" db="UniProtKB">
        <authorList>
            <consortium name="Ensembl"/>
        </authorList>
    </citation>
    <scope>IDENTIFICATION</scope>
</reference>
<dbReference type="SUPFAM" id="SSF49899">
    <property type="entry name" value="Concanavalin A-like lectins/glucanases"/>
    <property type="match status" value="1"/>
</dbReference>
<evidence type="ECO:0000313" key="12">
    <source>
        <dbReference type="Proteomes" id="UP001501920"/>
    </source>
</evidence>
<dbReference type="Ensembl" id="ENSPNAT00000039073.2">
    <property type="protein sequence ID" value="ENSPNAP00000035244.2"/>
    <property type="gene ID" value="ENSPNAG00000025081.2"/>
</dbReference>
<dbReference type="PROSITE" id="PS50188">
    <property type="entry name" value="B302_SPRY"/>
    <property type="match status" value="1"/>
</dbReference>
<keyword evidence="5" id="KW-0391">Immunity</keyword>
<protein>
    <recommendedName>
        <fullName evidence="13">Tripartite motif-containing protein 16-like</fullName>
    </recommendedName>
</protein>
<dbReference type="SMART" id="SM00449">
    <property type="entry name" value="SPRY"/>
    <property type="match status" value="1"/>
</dbReference>